<evidence type="ECO:0000313" key="3">
    <source>
        <dbReference type="Proteomes" id="UP001331761"/>
    </source>
</evidence>
<gene>
    <name evidence="2" type="ORF">GCK32_007440</name>
</gene>
<reference evidence="2 3" key="1">
    <citation type="submission" date="2019-10" db="EMBL/GenBank/DDBJ databases">
        <title>Assembly and Annotation for the nematode Trichostrongylus colubriformis.</title>
        <authorList>
            <person name="Martin J."/>
        </authorList>
    </citation>
    <scope>NUCLEOTIDE SEQUENCE [LARGE SCALE GENOMIC DNA]</scope>
    <source>
        <strain evidence="2">G859</strain>
        <tissue evidence="2">Whole worm</tissue>
    </source>
</reference>
<evidence type="ECO:0000313" key="2">
    <source>
        <dbReference type="EMBL" id="KAK5981337.1"/>
    </source>
</evidence>
<accession>A0AAN8FM44</accession>
<keyword evidence="3" id="KW-1185">Reference proteome</keyword>
<comment type="caution">
    <text evidence="2">The sequence shown here is derived from an EMBL/GenBank/DDBJ whole genome shotgun (WGS) entry which is preliminary data.</text>
</comment>
<protein>
    <submittedName>
        <fullName evidence="2">Uncharacterized protein</fullName>
    </submittedName>
</protein>
<sequence>MLQVTASRFNASFDLIPSSSILRELSYHHHDSILLLALTTLIIDCSGRNYQHVLKQAKCLPKTTEREQWYPESMKDQKSLERTSSLSSLEKGKMKQE</sequence>
<evidence type="ECO:0000256" key="1">
    <source>
        <dbReference type="SAM" id="MobiDB-lite"/>
    </source>
</evidence>
<proteinExistence type="predicted"/>
<feature type="compositionally biased region" description="Basic and acidic residues" evidence="1">
    <location>
        <begin position="65"/>
        <end position="81"/>
    </location>
</feature>
<name>A0AAN8FM44_TRICO</name>
<dbReference type="AlphaFoldDB" id="A0AAN8FM44"/>
<organism evidence="2 3">
    <name type="scientific">Trichostrongylus colubriformis</name>
    <name type="common">Black scour worm</name>
    <dbReference type="NCBI Taxonomy" id="6319"/>
    <lineage>
        <taxon>Eukaryota</taxon>
        <taxon>Metazoa</taxon>
        <taxon>Ecdysozoa</taxon>
        <taxon>Nematoda</taxon>
        <taxon>Chromadorea</taxon>
        <taxon>Rhabditida</taxon>
        <taxon>Rhabditina</taxon>
        <taxon>Rhabditomorpha</taxon>
        <taxon>Strongyloidea</taxon>
        <taxon>Trichostrongylidae</taxon>
        <taxon>Trichostrongylus</taxon>
    </lineage>
</organism>
<feature type="region of interest" description="Disordered" evidence="1">
    <location>
        <begin position="65"/>
        <end position="97"/>
    </location>
</feature>
<dbReference type="EMBL" id="WIXE01006382">
    <property type="protein sequence ID" value="KAK5981337.1"/>
    <property type="molecule type" value="Genomic_DNA"/>
</dbReference>
<dbReference type="Proteomes" id="UP001331761">
    <property type="component" value="Unassembled WGS sequence"/>
</dbReference>